<reference evidence="3" key="1">
    <citation type="submission" date="2016-11" db="UniProtKB">
        <authorList>
            <consortium name="WormBaseParasite"/>
        </authorList>
    </citation>
    <scope>IDENTIFICATION</scope>
</reference>
<name>A0A1I7WP11_HETBA</name>
<evidence type="ECO:0000256" key="1">
    <source>
        <dbReference type="SAM" id="Phobius"/>
    </source>
</evidence>
<keyword evidence="1" id="KW-0472">Membrane</keyword>
<sequence length="71" mass="8263">MYKYFNVIIMNFIFAYYTLNSFFGIYILITSLSHMSYGVLHSSRPTCQSLQMFWKSPLRTSQLSCGLSNLS</sequence>
<keyword evidence="1" id="KW-0812">Transmembrane</keyword>
<keyword evidence="2" id="KW-1185">Reference proteome</keyword>
<protein>
    <submittedName>
        <fullName evidence="3">Ovule protein</fullName>
    </submittedName>
</protein>
<proteinExistence type="predicted"/>
<dbReference type="WBParaSite" id="Hba_06881">
    <property type="protein sequence ID" value="Hba_06881"/>
    <property type="gene ID" value="Hba_06881"/>
</dbReference>
<evidence type="ECO:0000313" key="3">
    <source>
        <dbReference type="WBParaSite" id="Hba_06881"/>
    </source>
</evidence>
<feature type="transmembrane region" description="Helical" evidence="1">
    <location>
        <begin position="7"/>
        <end position="29"/>
    </location>
</feature>
<dbReference type="AlphaFoldDB" id="A0A1I7WP11"/>
<evidence type="ECO:0000313" key="2">
    <source>
        <dbReference type="Proteomes" id="UP000095283"/>
    </source>
</evidence>
<keyword evidence="1" id="KW-1133">Transmembrane helix</keyword>
<accession>A0A1I7WP11</accession>
<organism evidence="2 3">
    <name type="scientific">Heterorhabditis bacteriophora</name>
    <name type="common">Entomopathogenic nematode worm</name>
    <dbReference type="NCBI Taxonomy" id="37862"/>
    <lineage>
        <taxon>Eukaryota</taxon>
        <taxon>Metazoa</taxon>
        <taxon>Ecdysozoa</taxon>
        <taxon>Nematoda</taxon>
        <taxon>Chromadorea</taxon>
        <taxon>Rhabditida</taxon>
        <taxon>Rhabditina</taxon>
        <taxon>Rhabditomorpha</taxon>
        <taxon>Strongyloidea</taxon>
        <taxon>Heterorhabditidae</taxon>
        <taxon>Heterorhabditis</taxon>
    </lineage>
</organism>
<dbReference type="Proteomes" id="UP000095283">
    <property type="component" value="Unplaced"/>
</dbReference>